<dbReference type="EMBL" id="WIXE01022771">
    <property type="protein sequence ID" value="KAK5967150.1"/>
    <property type="molecule type" value="Genomic_DNA"/>
</dbReference>
<gene>
    <name evidence="1" type="ORF">GCK32_015079</name>
</gene>
<keyword evidence="2" id="KW-1185">Reference proteome</keyword>
<dbReference type="AlphaFoldDB" id="A0AAN8FDG0"/>
<evidence type="ECO:0000313" key="1">
    <source>
        <dbReference type="EMBL" id="KAK5967150.1"/>
    </source>
</evidence>
<reference evidence="1 2" key="1">
    <citation type="submission" date="2019-10" db="EMBL/GenBank/DDBJ databases">
        <title>Assembly and Annotation for the nematode Trichostrongylus colubriformis.</title>
        <authorList>
            <person name="Martin J."/>
        </authorList>
    </citation>
    <scope>NUCLEOTIDE SEQUENCE [LARGE SCALE GENOMIC DNA]</scope>
    <source>
        <strain evidence="1">G859</strain>
        <tissue evidence="1">Whole worm</tissue>
    </source>
</reference>
<accession>A0AAN8FDG0</accession>
<proteinExistence type="predicted"/>
<comment type="caution">
    <text evidence="1">The sequence shown here is derived from an EMBL/GenBank/DDBJ whole genome shotgun (WGS) entry which is preliminary data.</text>
</comment>
<evidence type="ECO:0000313" key="2">
    <source>
        <dbReference type="Proteomes" id="UP001331761"/>
    </source>
</evidence>
<protein>
    <submittedName>
        <fullName evidence="1">Uncharacterized protein</fullName>
    </submittedName>
</protein>
<organism evidence="1 2">
    <name type="scientific">Trichostrongylus colubriformis</name>
    <name type="common">Black scour worm</name>
    <dbReference type="NCBI Taxonomy" id="6319"/>
    <lineage>
        <taxon>Eukaryota</taxon>
        <taxon>Metazoa</taxon>
        <taxon>Ecdysozoa</taxon>
        <taxon>Nematoda</taxon>
        <taxon>Chromadorea</taxon>
        <taxon>Rhabditida</taxon>
        <taxon>Rhabditina</taxon>
        <taxon>Rhabditomorpha</taxon>
        <taxon>Strongyloidea</taxon>
        <taxon>Trichostrongylidae</taxon>
        <taxon>Trichostrongylus</taxon>
    </lineage>
</organism>
<name>A0AAN8FDG0_TRICO</name>
<dbReference type="Proteomes" id="UP001331761">
    <property type="component" value="Unassembled WGS sequence"/>
</dbReference>
<sequence length="81" mass="9055">MKIQADLKGSFLATPACGLLRTGQQQAIVICLISRDSQNISVKVGKIAIDYAFVHPFAPRFDRNVFKSTEKRRHVLQAIIN</sequence>